<evidence type="ECO:0000259" key="5">
    <source>
        <dbReference type="Pfam" id="PF13476"/>
    </source>
</evidence>
<proteinExistence type="inferred from homology"/>
<feature type="domain" description="Rad50/SbcC-type AAA" evidence="5">
    <location>
        <begin position="6"/>
        <end position="204"/>
    </location>
</feature>
<accession>D1PQD4</accession>
<dbReference type="EMBL" id="ACBY02000039">
    <property type="protein sequence ID" value="EFB75091.1"/>
    <property type="molecule type" value="Genomic_DNA"/>
</dbReference>
<dbReference type="RefSeq" id="WP_007047963.1">
    <property type="nucleotide sequence ID" value="NZ_GG704770.1"/>
</dbReference>
<dbReference type="PANTHER" id="PTHR32114:SF2">
    <property type="entry name" value="ABC TRANSPORTER ABCH.3"/>
    <property type="match status" value="1"/>
</dbReference>
<comment type="similarity">
    <text evidence="1">Belongs to the SMC family. SbcC subfamily.</text>
</comment>
<dbReference type="Pfam" id="PF13476">
    <property type="entry name" value="AAA_23"/>
    <property type="match status" value="1"/>
</dbReference>
<dbReference type="HOGENOM" id="CLU_584673_0_0_9"/>
<evidence type="ECO:0000313" key="6">
    <source>
        <dbReference type="EMBL" id="EFB75091.1"/>
    </source>
</evidence>
<keyword evidence="7" id="KW-1185">Reference proteome</keyword>
<dbReference type="GO" id="GO:0006302">
    <property type="term" value="P:double-strand break repair"/>
    <property type="evidence" value="ECO:0007669"/>
    <property type="project" value="InterPro"/>
</dbReference>
<gene>
    <name evidence="6" type="ORF">SUBVAR_06603</name>
</gene>
<dbReference type="STRING" id="411471.SUBVAR_06603"/>
<dbReference type="eggNOG" id="COG0419">
    <property type="taxonomic scope" value="Bacteria"/>
</dbReference>
<reference evidence="6" key="1">
    <citation type="submission" date="2009-12" db="EMBL/GenBank/DDBJ databases">
        <authorList>
            <person name="Weinstock G."/>
            <person name="Sodergren E."/>
            <person name="Clifton S."/>
            <person name="Fulton L."/>
            <person name="Fulton B."/>
            <person name="Courtney L."/>
            <person name="Fronick C."/>
            <person name="Harrison M."/>
            <person name="Strong C."/>
            <person name="Farmer C."/>
            <person name="Delahaunty K."/>
            <person name="Markovic C."/>
            <person name="Hall O."/>
            <person name="Minx P."/>
            <person name="Tomlinson C."/>
            <person name="Mitreva M."/>
            <person name="Nelson J."/>
            <person name="Hou S."/>
            <person name="Wollam A."/>
            <person name="Pepin K.H."/>
            <person name="Johnson M."/>
            <person name="Bhonagiri V."/>
            <person name="Nash W.E."/>
            <person name="Warren W."/>
            <person name="Chinwalla A."/>
            <person name="Mardis E.R."/>
            <person name="Wilson R.K."/>
        </authorList>
    </citation>
    <scope>NUCLEOTIDE SEQUENCE [LARGE SCALE GENOMIC DNA]</scope>
    <source>
        <strain evidence="6">DSM 15176</strain>
    </source>
</reference>
<evidence type="ECO:0000256" key="3">
    <source>
        <dbReference type="ARBA" id="ARBA00013368"/>
    </source>
</evidence>
<dbReference type="InterPro" id="IPR038729">
    <property type="entry name" value="Rad50/SbcC_AAA"/>
</dbReference>
<sequence length="468" mass="50678">MKPLYLTLCAFGPYAGRTELDFAKFGGSGLFLIGGDTGAGKTALFDAITFALYGETTGENRKTTMLRSDFAAPDAETFVELTFAHRGRTYVVRRWPEQQRAAKRGSGIVKSPPRAELIREPEAPVSGAQAVTAAVVKLLGIDAKQFAQVSMLAQNDFTRLLNAPSADRADILRQIFDTADHQRLGQAAIRHAREADEACRRLEEVLLMHVGSLLGAGADEETAAELQKIQDARDAFGAAGAVDLAKRLLEFDEAIEARQNEVMADLDEKIARGDAGVKLAEERVARRRQLAGLVAEEARTAEVQRQTEALQTELQTRSDALKQTIADTEAARDALGKTDTEQVRLEHHIELAENLTATCETLLRSLTAADQAAETAAARQQDYVKAQAALDEAEAQYAALQRQLNANRAGLLAQQLQPGQPCPVCGSTEHPCPAQLPGDHVTEQALEEREQALTAQRRDTAASSRTAG</sequence>
<protein>
    <recommendedName>
        <fullName evidence="3">Nuclease SbcCD subunit C</fullName>
    </recommendedName>
</protein>
<comment type="subunit">
    <text evidence="2">Heterodimer of SbcC and SbcD.</text>
</comment>
<evidence type="ECO:0000256" key="4">
    <source>
        <dbReference type="SAM" id="Coils"/>
    </source>
</evidence>
<dbReference type="AlphaFoldDB" id="D1PQD4"/>
<dbReference type="PANTHER" id="PTHR32114">
    <property type="entry name" value="ABC TRANSPORTER ABCH.3"/>
    <property type="match status" value="1"/>
</dbReference>
<dbReference type="OrthoDB" id="9795626at2"/>
<dbReference type="GO" id="GO:0016887">
    <property type="term" value="F:ATP hydrolysis activity"/>
    <property type="evidence" value="ECO:0007669"/>
    <property type="project" value="InterPro"/>
</dbReference>
<dbReference type="InterPro" id="IPR027417">
    <property type="entry name" value="P-loop_NTPase"/>
</dbReference>
<comment type="caution">
    <text evidence="6">The sequence shown here is derived from an EMBL/GenBank/DDBJ whole genome shotgun (WGS) entry which is preliminary data.</text>
</comment>
<feature type="coiled-coil region" evidence="4">
    <location>
        <begin position="376"/>
        <end position="410"/>
    </location>
</feature>
<dbReference type="Proteomes" id="UP000003438">
    <property type="component" value="Unassembled WGS sequence"/>
</dbReference>
<dbReference type="Gene3D" id="3.40.50.300">
    <property type="entry name" value="P-loop containing nucleotide triphosphate hydrolases"/>
    <property type="match status" value="1"/>
</dbReference>
<name>D1PQD4_9FIRM</name>
<evidence type="ECO:0000313" key="7">
    <source>
        <dbReference type="Proteomes" id="UP000003438"/>
    </source>
</evidence>
<evidence type="ECO:0000256" key="2">
    <source>
        <dbReference type="ARBA" id="ARBA00011322"/>
    </source>
</evidence>
<keyword evidence="4" id="KW-0175">Coiled coil</keyword>
<evidence type="ECO:0000256" key="1">
    <source>
        <dbReference type="ARBA" id="ARBA00006930"/>
    </source>
</evidence>
<organism evidence="6 7">
    <name type="scientific">Subdoligranulum variabile DSM 15176</name>
    <dbReference type="NCBI Taxonomy" id="411471"/>
    <lineage>
        <taxon>Bacteria</taxon>
        <taxon>Bacillati</taxon>
        <taxon>Bacillota</taxon>
        <taxon>Clostridia</taxon>
        <taxon>Eubacteriales</taxon>
        <taxon>Oscillospiraceae</taxon>
        <taxon>Subdoligranulum</taxon>
    </lineage>
</organism>
<dbReference type="SUPFAM" id="SSF52540">
    <property type="entry name" value="P-loop containing nucleoside triphosphate hydrolases"/>
    <property type="match status" value="1"/>
</dbReference>
<feature type="non-terminal residue" evidence="6">
    <location>
        <position position="468"/>
    </location>
</feature>